<dbReference type="Gene3D" id="2.40.160.10">
    <property type="entry name" value="Porin"/>
    <property type="match status" value="1"/>
</dbReference>
<dbReference type="PANTHER" id="PTHR34501:SF2">
    <property type="entry name" value="OUTER MEMBRANE PORIN F-RELATED"/>
    <property type="match status" value="1"/>
</dbReference>
<comment type="subcellular location">
    <subcellularLocation>
        <location evidence="1">Cell outer membrane</location>
        <topology evidence="1">Multi-pass membrane protein</topology>
    </subcellularLocation>
</comment>
<evidence type="ECO:0000256" key="2">
    <source>
        <dbReference type="ARBA" id="ARBA00022729"/>
    </source>
</evidence>
<evidence type="ECO:0000256" key="1">
    <source>
        <dbReference type="ARBA" id="ARBA00004571"/>
    </source>
</evidence>
<organism evidence="6 7">
    <name type="scientific">Vibrio tubiashii</name>
    <dbReference type="NCBI Taxonomy" id="29498"/>
    <lineage>
        <taxon>Bacteria</taxon>
        <taxon>Pseudomonadati</taxon>
        <taxon>Pseudomonadota</taxon>
        <taxon>Gammaproteobacteria</taxon>
        <taxon>Vibrionales</taxon>
        <taxon>Vibrionaceae</taxon>
        <taxon>Vibrio</taxon>
        <taxon>Vibrio oreintalis group</taxon>
    </lineage>
</organism>
<keyword evidence="2 4" id="KW-0732">Signal</keyword>
<dbReference type="SUPFAM" id="SSF56935">
    <property type="entry name" value="Porins"/>
    <property type="match status" value="1"/>
</dbReference>
<dbReference type="Pfam" id="PF13609">
    <property type="entry name" value="Porin_4"/>
    <property type="match status" value="1"/>
</dbReference>
<name>A0AAE5LIJ5_9VIBR</name>
<dbReference type="PANTHER" id="PTHR34501">
    <property type="entry name" value="PROTEIN YDDL-RELATED"/>
    <property type="match status" value="1"/>
</dbReference>
<dbReference type="Proteomes" id="UP000572722">
    <property type="component" value="Unassembled WGS sequence"/>
</dbReference>
<evidence type="ECO:0000313" key="7">
    <source>
        <dbReference type="Proteomes" id="UP000572722"/>
    </source>
</evidence>
<dbReference type="GO" id="GO:0009279">
    <property type="term" value="C:cell outer membrane"/>
    <property type="evidence" value="ECO:0007669"/>
    <property type="project" value="UniProtKB-SubCell"/>
</dbReference>
<feature type="signal peptide" evidence="4">
    <location>
        <begin position="1"/>
        <end position="18"/>
    </location>
</feature>
<dbReference type="EMBL" id="VTXO01000004">
    <property type="protein sequence ID" value="NOI81679.1"/>
    <property type="molecule type" value="Genomic_DNA"/>
</dbReference>
<keyword evidence="3" id="KW-0472">Membrane</keyword>
<proteinExistence type="predicted"/>
<dbReference type="InterPro" id="IPR033900">
    <property type="entry name" value="Gram_neg_porin_domain"/>
</dbReference>
<evidence type="ECO:0000256" key="4">
    <source>
        <dbReference type="SAM" id="SignalP"/>
    </source>
</evidence>
<comment type="caution">
    <text evidence="6">The sequence shown here is derived from an EMBL/GenBank/DDBJ whole genome shotgun (WGS) entry which is preliminary data.</text>
</comment>
<accession>A0AAE5LIJ5</accession>
<dbReference type="AlphaFoldDB" id="A0AAE5LIJ5"/>
<evidence type="ECO:0000259" key="5">
    <source>
        <dbReference type="Pfam" id="PF13609"/>
    </source>
</evidence>
<feature type="chain" id="PRO_5041985376" evidence="4">
    <location>
        <begin position="19"/>
        <end position="321"/>
    </location>
</feature>
<sequence>MKKTLVALSVLAAASAQAGIELYNQDGVTVNLKGDIEVTYQNSKTHSSMTQQIEDADFGFDVRYAMNDQVSFGAYWEFDGSDSNNSTSTKNGDTYVALYTQDYGSFKVGRLCTAIDDAGIDNSDQFGVNAFFDNSDLACGDESLRYDYDNGSFYGTLAYRQNKLDGKTDTGTTGEDNSYVDAKVGYRVADFDFTVFYADAETVAVKQDETLLALEVRYSGFENLNLEAAIYNVDFDVAGSSYDNNTYAVAADYTMGKWTFSTGYSDTEFGATKKDESVAFVNTAYALAPNTKAYIEFAKVDSDKTSVTNDNLAAIGVEASF</sequence>
<dbReference type="InterPro" id="IPR050298">
    <property type="entry name" value="Gram-neg_bact_OMP"/>
</dbReference>
<dbReference type="InterPro" id="IPR023614">
    <property type="entry name" value="Porin_dom_sf"/>
</dbReference>
<protein>
    <submittedName>
        <fullName evidence="6">Porin</fullName>
    </submittedName>
</protein>
<dbReference type="RefSeq" id="WP_171322759.1">
    <property type="nucleotide sequence ID" value="NZ_VTXO01000004.1"/>
</dbReference>
<dbReference type="GO" id="GO:0015288">
    <property type="term" value="F:porin activity"/>
    <property type="evidence" value="ECO:0007669"/>
    <property type="project" value="InterPro"/>
</dbReference>
<evidence type="ECO:0000313" key="6">
    <source>
        <dbReference type="EMBL" id="NOI81679.1"/>
    </source>
</evidence>
<reference evidence="6 7" key="1">
    <citation type="submission" date="2019-08" db="EMBL/GenBank/DDBJ databases">
        <title>Draft genome sequencing and comparative genomics of hatchery-associated Vibrios.</title>
        <authorList>
            <person name="Kehlet-Delgado H."/>
            <person name="Mueller R.S."/>
        </authorList>
    </citation>
    <scope>NUCLEOTIDE SEQUENCE [LARGE SCALE GENOMIC DNA]</scope>
    <source>
        <strain evidence="6 7">01-65-5-1</strain>
    </source>
</reference>
<evidence type="ECO:0000256" key="3">
    <source>
        <dbReference type="ARBA" id="ARBA00023136"/>
    </source>
</evidence>
<gene>
    <name evidence="6" type="ORF">F0237_13495</name>
</gene>
<feature type="domain" description="Porin" evidence="5">
    <location>
        <begin position="7"/>
        <end position="304"/>
    </location>
</feature>